<dbReference type="Pfam" id="PF02995">
    <property type="entry name" value="DUF229"/>
    <property type="match status" value="1"/>
</dbReference>
<dbReference type="GO" id="GO:0005615">
    <property type="term" value="C:extracellular space"/>
    <property type="evidence" value="ECO:0007669"/>
    <property type="project" value="TreeGrafter"/>
</dbReference>
<sequence length="451" mass="52714">MGLKCVSRSSCIRFLKRLFLSLIFLSFTAVVLYSNFGWVLMEYQVYKPCNLEKINYRDKSLGDFFLESPLAACDDWNTMVSFDSRGLQKDDDVIKSYGFLSEEVDCEYSLIPRKDKGEVLRFKFKPLSSTISADFCFVRCFHNKTNIVYQGIHYRVGRLTKGGIFQDEGQDRPSILIILLDSVSRLVAERTLPNTMKYLRDRLHVYEMKGYTKIGDNSQPNFVALMTGKFQYETVMRPSMDYPWLFRQIINKGYMTCYADDWDPALPGYFFKLPEYDHYMIHSSFYHASLMENATSFVKDSKGNTRRFHQIVAVMTHPFQKVIAPVTHFPISRQRASKRRKSQHYMVDHINEMLSNYKNECMELTLININYAKIQYVPREHKVFQESVRYVVTVQTAPGDGIFRATAERYNSSTINILGDVNRLNAYGAQSNCIEDRILKLYCYWYTLALF</sequence>
<keyword evidence="1" id="KW-0812">Transmembrane</keyword>
<keyword evidence="1" id="KW-1133">Transmembrane helix</keyword>
<keyword evidence="3" id="KW-1185">Reference proteome</keyword>
<evidence type="ECO:0000313" key="2">
    <source>
        <dbReference type="EMBL" id="KAK3103826.1"/>
    </source>
</evidence>
<feature type="transmembrane region" description="Helical" evidence="1">
    <location>
        <begin position="18"/>
        <end position="41"/>
    </location>
</feature>
<dbReference type="Proteomes" id="UP001186944">
    <property type="component" value="Unassembled WGS sequence"/>
</dbReference>
<dbReference type="InterPro" id="IPR004245">
    <property type="entry name" value="DUF229"/>
</dbReference>
<comment type="caution">
    <text evidence="2">The sequence shown here is derived from an EMBL/GenBank/DDBJ whole genome shotgun (WGS) entry which is preliminary data.</text>
</comment>
<evidence type="ECO:0000256" key="1">
    <source>
        <dbReference type="SAM" id="Phobius"/>
    </source>
</evidence>
<protein>
    <submittedName>
        <fullName evidence="2">Uncharacterized protein</fullName>
    </submittedName>
</protein>
<dbReference type="PANTHER" id="PTHR10974:SF1">
    <property type="entry name" value="FI08016P-RELATED"/>
    <property type="match status" value="1"/>
</dbReference>
<proteinExistence type="predicted"/>
<dbReference type="PANTHER" id="PTHR10974">
    <property type="entry name" value="FI08016P-RELATED"/>
    <property type="match status" value="1"/>
</dbReference>
<dbReference type="EMBL" id="VSWD01000005">
    <property type="protein sequence ID" value="KAK3103826.1"/>
    <property type="molecule type" value="Genomic_DNA"/>
</dbReference>
<gene>
    <name evidence="2" type="ORF">FSP39_022187</name>
</gene>
<keyword evidence="1" id="KW-0472">Membrane</keyword>
<evidence type="ECO:0000313" key="3">
    <source>
        <dbReference type="Proteomes" id="UP001186944"/>
    </source>
</evidence>
<dbReference type="AlphaFoldDB" id="A0AA88YLM1"/>
<reference evidence="2" key="1">
    <citation type="submission" date="2019-08" db="EMBL/GenBank/DDBJ databases">
        <title>The improved chromosome-level genome for the pearl oyster Pinctada fucata martensii using PacBio sequencing and Hi-C.</title>
        <authorList>
            <person name="Zheng Z."/>
        </authorList>
    </citation>
    <scope>NUCLEOTIDE SEQUENCE</scope>
    <source>
        <strain evidence="2">ZZ-2019</strain>
        <tissue evidence="2">Adductor muscle</tissue>
    </source>
</reference>
<name>A0AA88YLM1_PINIB</name>
<accession>A0AA88YLM1</accession>
<organism evidence="2 3">
    <name type="scientific">Pinctada imbricata</name>
    <name type="common">Atlantic pearl-oyster</name>
    <name type="synonym">Pinctada martensii</name>
    <dbReference type="NCBI Taxonomy" id="66713"/>
    <lineage>
        <taxon>Eukaryota</taxon>
        <taxon>Metazoa</taxon>
        <taxon>Spiralia</taxon>
        <taxon>Lophotrochozoa</taxon>
        <taxon>Mollusca</taxon>
        <taxon>Bivalvia</taxon>
        <taxon>Autobranchia</taxon>
        <taxon>Pteriomorphia</taxon>
        <taxon>Pterioida</taxon>
        <taxon>Pterioidea</taxon>
        <taxon>Pteriidae</taxon>
        <taxon>Pinctada</taxon>
    </lineage>
</organism>